<evidence type="ECO:0000259" key="2">
    <source>
        <dbReference type="Pfam" id="PF01757"/>
    </source>
</evidence>
<dbReference type="RefSeq" id="WP_380199970.1">
    <property type="nucleotide sequence ID" value="NZ_JBHTEK010000001.1"/>
</dbReference>
<accession>A0ABW2TYN2</accession>
<keyword evidence="3" id="KW-0808">Transferase</keyword>
<dbReference type="PANTHER" id="PTHR23028:SF53">
    <property type="entry name" value="ACYL_TRANSF_3 DOMAIN-CONTAINING PROTEIN"/>
    <property type="match status" value="1"/>
</dbReference>
<keyword evidence="1" id="KW-0812">Transmembrane</keyword>
<feature type="transmembrane region" description="Helical" evidence="1">
    <location>
        <begin position="88"/>
        <end position="114"/>
    </location>
</feature>
<feature type="domain" description="Acyltransferase 3" evidence="2">
    <location>
        <begin position="14"/>
        <end position="336"/>
    </location>
</feature>
<gene>
    <name evidence="3" type="ORF">ACFQT0_02055</name>
</gene>
<dbReference type="Proteomes" id="UP001596513">
    <property type="component" value="Unassembled WGS sequence"/>
</dbReference>
<organism evidence="3 4">
    <name type="scientific">Hymenobacter humi</name>
    <dbReference type="NCBI Taxonomy" id="1411620"/>
    <lineage>
        <taxon>Bacteria</taxon>
        <taxon>Pseudomonadati</taxon>
        <taxon>Bacteroidota</taxon>
        <taxon>Cytophagia</taxon>
        <taxon>Cytophagales</taxon>
        <taxon>Hymenobacteraceae</taxon>
        <taxon>Hymenobacter</taxon>
    </lineage>
</organism>
<feature type="transmembrane region" description="Helical" evidence="1">
    <location>
        <begin position="319"/>
        <end position="341"/>
    </location>
</feature>
<feature type="transmembrane region" description="Helical" evidence="1">
    <location>
        <begin position="286"/>
        <end position="307"/>
    </location>
</feature>
<reference evidence="4" key="1">
    <citation type="journal article" date="2019" name="Int. J. Syst. Evol. Microbiol.">
        <title>The Global Catalogue of Microorganisms (GCM) 10K type strain sequencing project: providing services to taxonomists for standard genome sequencing and annotation.</title>
        <authorList>
            <consortium name="The Broad Institute Genomics Platform"/>
            <consortium name="The Broad Institute Genome Sequencing Center for Infectious Disease"/>
            <person name="Wu L."/>
            <person name="Ma J."/>
        </authorList>
    </citation>
    <scope>NUCLEOTIDE SEQUENCE [LARGE SCALE GENOMIC DNA]</scope>
    <source>
        <strain evidence="4">JCM 19635</strain>
    </source>
</reference>
<name>A0ABW2TYN2_9BACT</name>
<protein>
    <submittedName>
        <fullName evidence="3">Acyltransferase family protein</fullName>
        <ecNumber evidence="3">2.3.-.-</ecNumber>
    </submittedName>
</protein>
<feature type="transmembrane region" description="Helical" evidence="1">
    <location>
        <begin position="245"/>
        <end position="265"/>
    </location>
</feature>
<feature type="transmembrane region" description="Helical" evidence="1">
    <location>
        <begin position="45"/>
        <end position="67"/>
    </location>
</feature>
<feature type="transmembrane region" description="Helical" evidence="1">
    <location>
        <begin position="134"/>
        <end position="154"/>
    </location>
</feature>
<sequence>MSTPPPTALAYRPELNGLRAVAVSIVLVQHWVRPAFPLGELGPSLFFVLSGYLVSGIVWKYGAYAGAPGPWWRRVGVFYVRRTLRILPLYYLALAGCALLPLAMVREYPVWFVLPGANFLVYRFGGWGDGVGHFWTIAVEGQFYLVWPLLLGLIGRRLKPLLALAASAWVFRITWTLWVNPNMVHMLLPAHFDLFALGAILRLEQSRPWLAHLAQGRYVLLAWLGWIALRLWVPPGDWAQVWNLGQGAWLAVAEFLTIGWFLHAPEAGRRMGLNHALTQWVGQRSYGIYLFHLPLLVFWQRLVYYFVPGGEGRAALMEPLPVLLALGPVLLLLSAASWHFVEAPVDRFKNRFRYTELPSTPEYA</sequence>
<evidence type="ECO:0000256" key="1">
    <source>
        <dbReference type="SAM" id="Phobius"/>
    </source>
</evidence>
<feature type="transmembrane region" description="Helical" evidence="1">
    <location>
        <begin position="161"/>
        <end position="178"/>
    </location>
</feature>
<keyword evidence="1" id="KW-0472">Membrane</keyword>
<evidence type="ECO:0000313" key="4">
    <source>
        <dbReference type="Proteomes" id="UP001596513"/>
    </source>
</evidence>
<keyword evidence="4" id="KW-1185">Reference proteome</keyword>
<keyword evidence="1" id="KW-1133">Transmembrane helix</keyword>
<proteinExistence type="predicted"/>
<dbReference type="InterPro" id="IPR002656">
    <property type="entry name" value="Acyl_transf_3_dom"/>
</dbReference>
<dbReference type="EMBL" id="JBHTEK010000001">
    <property type="protein sequence ID" value="MFC7666343.1"/>
    <property type="molecule type" value="Genomic_DNA"/>
</dbReference>
<dbReference type="InterPro" id="IPR050879">
    <property type="entry name" value="Acyltransferase_3"/>
</dbReference>
<dbReference type="EC" id="2.3.-.-" evidence="3"/>
<comment type="caution">
    <text evidence="3">The sequence shown here is derived from an EMBL/GenBank/DDBJ whole genome shotgun (WGS) entry which is preliminary data.</text>
</comment>
<evidence type="ECO:0000313" key="3">
    <source>
        <dbReference type="EMBL" id="MFC7666343.1"/>
    </source>
</evidence>
<dbReference type="GO" id="GO:0016746">
    <property type="term" value="F:acyltransferase activity"/>
    <property type="evidence" value="ECO:0007669"/>
    <property type="project" value="UniProtKB-KW"/>
</dbReference>
<dbReference type="PANTHER" id="PTHR23028">
    <property type="entry name" value="ACETYLTRANSFERASE"/>
    <property type="match status" value="1"/>
</dbReference>
<keyword evidence="3" id="KW-0012">Acyltransferase</keyword>
<dbReference type="Pfam" id="PF01757">
    <property type="entry name" value="Acyl_transf_3"/>
    <property type="match status" value="1"/>
</dbReference>